<dbReference type="OrthoDB" id="5835829at2759"/>
<dbReference type="PANTHER" id="PTHR11926:SF1374">
    <property type="entry name" value="UDP-GLYCOSYLTRANSFERASE 76F1-RELATED"/>
    <property type="match status" value="1"/>
</dbReference>
<dbReference type="GO" id="GO:0080044">
    <property type="term" value="F:quercetin 7-O-glucosyltransferase activity"/>
    <property type="evidence" value="ECO:0007669"/>
    <property type="project" value="TreeGrafter"/>
</dbReference>
<dbReference type="FunFam" id="3.40.50.2000:FF:000060">
    <property type="entry name" value="Glycosyltransferase"/>
    <property type="match status" value="1"/>
</dbReference>
<feature type="non-terminal residue" evidence="4">
    <location>
        <position position="1"/>
    </location>
</feature>
<organism evidence="4 5">
    <name type="scientific">Eragrostis curvula</name>
    <name type="common">weeping love grass</name>
    <dbReference type="NCBI Taxonomy" id="38414"/>
    <lineage>
        <taxon>Eukaryota</taxon>
        <taxon>Viridiplantae</taxon>
        <taxon>Streptophyta</taxon>
        <taxon>Embryophyta</taxon>
        <taxon>Tracheophyta</taxon>
        <taxon>Spermatophyta</taxon>
        <taxon>Magnoliopsida</taxon>
        <taxon>Liliopsida</taxon>
        <taxon>Poales</taxon>
        <taxon>Poaceae</taxon>
        <taxon>PACMAD clade</taxon>
        <taxon>Chloridoideae</taxon>
        <taxon>Eragrostideae</taxon>
        <taxon>Eragrostidinae</taxon>
        <taxon>Eragrostis</taxon>
    </lineage>
</organism>
<evidence type="ECO:0000313" key="4">
    <source>
        <dbReference type="EMBL" id="TVU07239.1"/>
    </source>
</evidence>
<dbReference type="Pfam" id="PF00201">
    <property type="entry name" value="UDPGT"/>
    <property type="match status" value="1"/>
</dbReference>
<keyword evidence="5" id="KW-1185">Reference proteome</keyword>
<dbReference type="Proteomes" id="UP000324897">
    <property type="component" value="Unassembled WGS sequence"/>
</dbReference>
<keyword evidence="3" id="KW-0808">Transferase</keyword>
<evidence type="ECO:0000256" key="1">
    <source>
        <dbReference type="ARBA" id="ARBA00009995"/>
    </source>
</evidence>
<accession>A0A5J9T7B4</accession>
<name>A0A5J9T7B4_9POAL</name>
<dbReference type="GO" id="GO:0080043">
    <property type="term" value="F:quercetin 3-O-glucosyltransferase activity"/>
    <property type="evidence" value="ECO:0007669"/>
    <property type="project" value="TreeGrafter"/>
</dbReference>
<dbReference type="InterPro" id="IPR002213">
    <property type="entry name" value="UDP_glucos_trans"/>
</dbReference>
<reference evidence="4 5" key="1">
    <citation type="journal article" date="2019" name="Sci. Rep.">
        <title>A high-quality genome of Eragrostis curvula grass provides insights into Poaceae evolution and supports new strategies to enhance forage quality.</title>
        <authorList>
            <person name="Carballo J."/>
            <person name="Santos B.A.C.M."/>
            <person name="Zappacosta D."/>
            <person name="Garbus I."/>
            <person name="Selva J.P."/>
            <person name="Gallo C.A."/>
            <person name="Diaz A."/>
            <person name="Albertini E."/>
            <person name="Caccamo M."/>
            <person name="Echenique V."/>
        </authorList>
    </citation>
    <scope>NUCLEOTIDE SEQUENCE [LARGE SCALE GENOMIC DNA]</scope>
    <source>
        <strain evidence="5">cv. Victoria</strain>
        <tissue evidence="4">Leaf</tissue>
    </source>
</reference>
<dbReference type="AlphaFoldDB" id="A0A5J9T7B4"/>
<dbReference type="PANTHER" id="PTHR11926">
    <property type="entry name" value="GLUCOSYL/GLUCURONOSYL TRANSFERASES"/>
    <property type="match status" value="1"/>
</dbReference>
<dbReference type="FunFam" id="3.40.50.2000:FF:000120">
    <property type="entry name" value="UDP-glycosyltransferase 76C1"/>
    <property type="match status" value="1"/>
</dbReference>
<keyword evidence="2" id="KW-0328">Glycosyltransferase</keyword>
<evidence type="ECO:0000256" key="3">
    <source>
        <dbReference type="ARBA" id="ARBA00022679"/>
    </source>
</evidence>
<dbReference type="CDD" id="cd03784">
    <property type="entry name" value="GT1_Gtf-like"/>
    <property type="match status" value="1"/>
</dbReference>
<proteinExistence type="inferred from homology"/>
<dbReference type="EMBL" id="RWGY01000045">
    <property type="protein sequence ID" value="TVU07239.1"/>
    <property type="molecule type" value="Genomic_DNA"/>
</dbReference>
<protein>
    <recommendedName>
        <fullName evidence="6">Glycosyltransferase</fullName>
    </recommendedName>
</protein>
<dbReference type="Gene3D" id="3.40.50.2000">
    <property type="entry name" value="Glycogen Phosphorylase B"/>
    <property type="match status" value="2"/>
</dbReference>
<evidence type="ECO:0000256" key="2">
    <source>
        <dbReference type="ARBA" id="ARBA00022676"/>
    </source>
</evidence>
<dbReference type="Gramene" id="TVU07239">
    <property type="protein sequence ID" value="TVU07239"/>
    <property type="gene ID" value="EJB05_47286"/>
</dbReference>
<comment type="similarity">
    <text evidence="1">Belongs to the UDP-glycosyltransferase family.</text>
</comment>
<comment type="caution">
    <text evidence="4">The sequence shown here is derived from an EMBL/GenBank/DDBJ whole genome shotgun (WGS) entry which is preliminary data.</text>
</comment>
<dbReference type="SUPFAM" id="SSF53756">
    <property type="entry name" value="UDP-Glycosyltransferase/glycogen phosphorylase"/>
    <property type="match status" value="1"/>
</dbReference>
<evidence type="ECO:0000313" key="5">
    <source>
        <dbReference type="Proteomes" id="UP000324897"/>
    </source>
</evidence>
<gene>
    <name evidence="4" type="ORF">EJB05_47286</name>
</gene>
<evidence type="ECO:0008006" key="6">
    <source>
        <dbReference type="Google" id="ProtNLM"/>
    </source>
</evidence>
<sequence>MASCKGAGSRVIFFPSPYQGHFNPMIRLAGALHARGLAVIVFHTELHEPDPADFPADYRFVPVPVDVCQDVAASEDIARLVIELNTSSKAPFKDRLAALLAEGEEGGGVLCVITDVLWYAAQAAARELGVPTMGMMTSCASSFRMFMAYPILIEKGYLLSAHKNDPVDVLPPFRVRDLQRIETSSLSDFASLLRDTVTGARQSSGLIINTSEAIEAAELDMIRKGMAIPVFAVGPLNKLSPAAKTSLYELQQDRQCLDWLDMQAPGSVVYVSFGSHAEMYRHEFLELAWGLADSKCPFLWVVRPSLVRGYESRELPDELQKEICNRGRVVDWAPQDDVLAHPAICAFLTHNGWNSTIEALSEGVPMISRPFFGDQFGNARYVCDVWRVGIQVKVEAQLERGEIEASIEKLIYSEEGKEVRERMKKLSKKVDGGIKDGGSSHSAVGNLVDTIMSFQNCK</sequence>